<evidence type="ECO:0000313" key="1">
    <source>
        <dbReference type="EMBL" id="CAD8092923.1"/>
    </source>
</evidence>
<protein>
    <submittedName>
        <fullName evidence="1">Uncharacterized protein</fullName>
    </submittedName>
</protein>
<dbReference type="AlphaFoldDB" id="A0A8S1NU66"/>
<keyword evidence="2" id="KW-1185">Reference proteome</keyword>
<organism evidence="1 2">
    <name type="scientific">Paramecium sonneborni</name>
    <dbReference type="NCBI Taxonomy" id="65129"/>
    <lineage>
        <taxon>Eukaryota</taxon>
        <taxon>Sar</taxon>
        <taxon>Alveolata</taxon>
        <taxon>Ciliophora</taxon>
        <taxon>Intramacronucleata</taxon>
        <taxon>Oligohymenophorea</taxon>
        <taxon>Peniculida</taxon>
        <taxon>Parameciidae</taxon>
        <taxon>Paramecium</taxon>
    </lineage>
</organism>
<reference evidence="1" key="1">
    <citation type="submission" date="2021-01" db="EMBL/GenBank/DDBJ databases">
        <authorList>
            <consortium name="Genoscope - CEA"/>
            <person name="William W."/>
        </authorList>
    </citation>
    <scope>NUCLEOTIDE SEQUENCE</scope>
</reference>
<dbReference type="EMBL" id="CAJJDN010000060">
    <property type="protein sequence ID" value="CAD8092923.1"/>
    <property type="molecule type" value="Genomic_DNA"/>
</dbReference>
<sequence>MGANQSNQQPQQERQRTRKRDILMGLCMSQLQPKDAQAPGRLQKSLSENMKCQTQDILTKMCDEEMPKYSIKILQYFLNFLTIKECIQLKLVNRKLKFMVEMSSNIFSNFLSQYYLRKLQLHCFVEYGFHKGFLSVFSEQLLNIETNQDESWIRIYGNFHNSISQLRRIEQQISFQYKIDYSITDKVIEICRNPSFPIPILTDDVLKHSTTSWFQLEIAQKTTDYSAVEKIPLLDQLTDKLYEDCEATFNQDNLKHTQLLFELRWIIIDNFIKDPSALDQDNVPILLKLLAQILHFIYQRCIFSRNVLMIIKQNKMPALFLNMYTVLWESYIGIVWALNRSLKKMYNKLDQLFNKYYTTTFPQITFTSALVRLWTQIVIKGTKNIENDPIENELVLSFDTILKNKRSLLFEYYTKDQMNNQKQYINHTINDDYFKYCSSAVDSLLNKFTSNILDLSLHEQSIHWIGHSQVKVGQLYGQILEIVVKQTNDLYNQASIQFSTNFTIFKDYILAETRYMQGIMNQWTVQVCILPIGINYLYEKIKINLRQHVLSCQLNSCIDEERNFEANILESQIIPSNLQFIQFNEQDELSSRIVKEDSILESFICQILKEEKIQPIEDSRIVQSNQPIQQSILQQQSSNIPKISSTKLQSIVEGDYSKLRMLSTFSASTRVSQITQITSVISQQILSSMKSNLNMFQVKDIKNKLENNQWAAFLKDIHILEIQNNIIIDKRNNQIQMRNFIRQIPQDLEESFNNIIDFTKIWNLLDTSNLYLSKEELNNFEYNKQFLQREFCEIEFGNGLFASYFQQI</sequence>
<name>A0A8S1NU66_9CILI</name>
<comment type="caution">
    <text evidence="1">The sequence shown here is derived from an EMBL/GenBank/DDBJ whole genome shotgun (WGS) entry which is preliminary data.</text>
</comment>
<dbReference type="Proteomes" id="UP000692954">
    <property type="component" value="Unassembled WGS sequence"/>
</dbReference>
<dbReference type="OrthoDB" id="288637at2759"/>
<proteinExistence type="predicted"/>
<accession>A0A8S1NU66</accession>
<gene>
    <name evidence="1" type="ORF">PSON_ATCC_30995.1.T0600006</name>
</gene>
<evidence type="ECO:0000313" key="2">
    <source>
        <dbReference type="Proteomes" id="UP000692954"/>
    </source>
</evidence>